<keyword evidence="10" id="KW-1185">Reference proteome</keyword>
<name>A0A501PGA5_9PROT</name>
<dbReference type="PANTHER" id="PTHR36964">
    <property type="entry name" value="PROTEIN-METHIONINE-SULFOXIDE REDUCTASE HEME-BINDING SUBUNIT MSRQ"/>
    <property type="match status" value="1"/>
</dbReference>
<keyword evidence="7" id="KW-0349">Heme</keyword>
<comment type="similarity">
    <text evidence="7">Belongs to the MsrQ family.</text>
</comment>
<protein>
    <recommendedName>
        <fullName evidence="7">Protein-methionine-sulfoxide reductase heme-binding subunit MsrQ</fullName>
    </recommendedName>
    <alternativeName>
        <fullName evidence="7">Flavocytochrome MsrQ</fullName>
    </alternativeName>
</protein>
<evidence type="ECO:0000256" key="3">
    <source>
        <dbReference type="ARBA" id="ARBA00022692"/>
    </source>
</evidence>
<accession>A0A501PGA5</accession>
<evidence type="ECO:0000256" key="2">
    <source>
        <dbReference type="ARBA" id="ARBA00022448"/>
    </source>
</evidence>
<feature type="transmembrane region" description="Helical" evidence="7">
    <location>
        <begin position="52"/>
        <end position="70"/>
    </location>
</feature>
<feature type="domain" description="Ferric oxidoreductase" evidence="8">
    <location>
        <begin position="52"/>
        <end position="163"/>
    </location>
</feature>
<feature type="transmembrane region" description="Helical" evidence="7">
    <location>
        <begin position="178"/>
        <end position="194"/>
    </location>
</feature>
<keyword evidence="7" id="KW-1003">Cell membrane</keyword>
<dbReference type="RefSeq" id="WP_139941444.1">
    <property type="nucleotide sequence ID" value="NZ_JBHSYP010000002.1"/>
</dbReference>
<organism evidence="9 10">
    <name type="scientific">Emcibacter nanhaiensis</name>
    <dbReference type="NCBI Taxonomy" id="1505037"/>
    <lineage>
        <taxon>Bacteria</taxon>
        <taxon>Pseudomonadati</taxon>
        <taxon>Pseudomonadota</taxon>
        <taxon>Alphaproteobacteria</taxon>
        <taxon>Emcibacterales</taxon>
        <taxon>Emcibacteraceae</taxon>
        <taxon>Emcibacter</taxon>
    </lineage>
</organism>
<comment type="cofactor">
    <cofactor evidence="7">
        <name>heme b</name>
        <dbReference type="ChEBI" id="CHEBI:60344"/>
    </cofactor>
    <text evidence="7">Binds 1 heme b (iron(II)-protoporphyrin IX) group per subunit.</text>
</comment>
<dbReference type="GO" id="GO:0005886">
    <property type="term" value="C:plasma membrane"/>
    <property type="evidence" value="ECO:0007669"/>
    <property type="project" value="UniProtKB-SubCell"/>
</dbReference>
<comment type="function">
    <text evidence="7">Part of the MsrPQ system that repairs oxidized periplasmic proteins containing methionine sulfoxide residues (Met-O), using respiratory chain electrons. Thus protects these proteins from oxidative-stress damage caused by reactive species of oxygen and chlorine generated by the host defense mechanisms. MsrPQ is essential for the maintenance of envelope integrity under bleach stress, rescuing a wide series of structurally unrelated periplasmic proteins from methionine oxidation. MsrQ provides electrons for reduction to the reductase catalytic subunit MsrP, using the quinone pool of the respiratory chain.</text>
</comment>
<dbReference type="GO" id="GO:0016679">
    <property type="term" value="F:oxidoreductase activity, acting on diphenols and related substances as donors"/>
    <property type="evidence" value="ECO:0007669"/>
    <property type="project" value="TreeGrafter"/>
</dbReference>
<dbReference type="OrthoDB" id="9788328at2"/>
<dbReference type="PANTHER" id="PTHR36964:SF1">
    <property type="entry name" value="PROTEIN-METHIONINE-SULFOXIDE REDUCTASE HEME-BINDING SUBUNIT MSRQ"/>
    <property type="match status" value="1"/>
</dbReference>
<evidence type="ECO:0000259" key="8">
    <source>
        <dbReference type="Pfam" id="PF01794"/>
    </source>
</evidence>
<keyword evidence="5 7" id="KW-0408">Iron</keyword>
<dbReference type="GO" id="GO:0020037">
    <property type="term" value="F:heme binding"/>
    <property type="evidence" value="ECO:0007669"/>
    <property type="project" value="UniProtKB-UniRule"/>
</dbReference>
<evidence type="ECO:0000313" key="9">
    <source>
        <dbReference type="EMBL" id="TPD59225.1"/>
    </source>
</evidence>
<dbReference type="Proteomes" id="UP000319148">
    <property type="component" value="Unassembled WGS sequence"/>
</dbReference>
<evidence type="ECO:0000313" key="10">
    <source>
        <dbReference type="Proteomes" id="UP000319148"/>
    </source>
</evidence>
<evidence type="ECO:0000256" key="5">
    <source>
        <dbReference type="ARBA" id="ARBA00023004"/>
    </source>
</evidence>
<evidence type="ECO:0000256" key="7">
    <source>
        <dbReference type="HAMAP-Rule" id="MF_01207"/>
    </source>
</evidence>
<keyword evidence="2 7" id="KW-0813">Transport</keyword>
<proteinExistence type="inferred from homology"/>
<keyword evidence="6 7" id="KW-0472">Membrane</keyword>
<evidence type="ECO:0000256" key="4">
    <source>
        <dbReference type="ARBA" id="ARBA00022989"/>
    </source>
</evidence>
<gene>
    <name evidence="7" type="primary">msrQ</name>
    <name evidence="9" type="ORF">FIV46_13430</name>
</gene>
<dbReference type="GO" id="GO:0046872">
    <property type="term" value="F:metal ion binding"/>
    <property type="evidence" value="ECO:0007669"/>
    <property type="project" value="UniProtKB-KW"/>
</dbReference>
<dbReference type="InterPro" id="IPR022837">
    <property type="entry name" value="MsrQ-like"/>
</dbReference>
<dbReference type="GO" id="GO:0009055">
    <property type="term" value="F:electron transfer activity"/>
    <property type="evidence" value="ECO:0007669"/>
    <property type="project" value="UniProtKB-UniRule"/>
</dbReference>
<feature type="transmembrane region" description="Helical" evidence="7">
    <location>
        <begin position="154"/>
        <end position="172"/>
    </location>
</feature>
<comment type="cofactor">
    <cofactor evidence="7">
        <name>FMN</name>
        <dbReference type="ChEBI" id="CHEBI:58210"/>
    </cofactor>
    <text evidence="7">Binds 1 FMN per subunit.</text>
</comment>
<dbReference type="EMBL" id="VFIY01000015">
    <property type="protein sequence ID" value="TPD59225.1"/>
    <property type="molecule type" value="Genomic_DNA"/>
</dbReference>
<dbReference type="AlphaFoldDB" id="A0A501PGA5"/>
<evidence type="ECO:0000256" key="6">
    <source>
        <dbReference type="ARBA" id="ARBA00023136"/>
    </source>
</evidence>
<feature type="transmembrane region" description="Helical" evidence="7">
    <location>
        <begin position="82"/>
        <end position="104"/>
    </location>
</feature>
<feature type="transmembrane region" description="Helical" evidence="7">
    <location>
        <begin position="9"/>
        <end position="32"/>
    </location>
</feature>
<comment type="subunit">
    <text evidence="7">Heterodimer of a catalytic subunit (MsrP) and a heme-binding subunit (MsrQ).</text>
</comment>
<keyword evidence="7" id="KW-0479">Metal-binding</keyword>
<evidence type="ECO:0000256" key="1">
    <source>
        <dbReference type="ARBA" id="ARBA00004141"/>
    </source>
</evidence>
<comment type="subcellular location">
    <subcellularLocation>
        <location evidence="7">Cell membrane</location>
        <topology evidence="7">Multi-pass membrane protein</topology>
    </subcellularLocation>
    <subcellularLocation>
        <location evidence="1">Membrane</location>
        <topology evidence="1">Multi-pass membrane protein</topology>
    </subcellularLocation>
</comment>
<dbReference type="Pfam" id="PF01794">
    <property type="entry name" value="Ferric_reduct"/>
    <property type="match status" value="1"/>
</dbReference>
<dbReference type="HAMAP" id="MF_01207">
    <property type="entry name" value="MsrQ"/>
    <property type="match status" value="1"/>
</dbReference>
<keyword evidence="7" id="KW-0285">Flavoprotein</keyword>
<comment type="caution">
    <text evidence="9">The sequence shown here is derived from an EMBL/GenBank/DDBJ whole genome shotgun (WGS) entry which is preliminary data.</text>
</comment>
<keyword evidence="7" id="KW-0288">FMN</keyword>
<sequence>MKYEKPLRAVLHILCLLPFAWILWQLWLMFNYQPHQLTANPFQYINQYTGDWTIRILLASLAVTPLRKLTKKNWLIKWRRPLGLYAFFYGLLHLGNYVVLDHFFDWTVIWQDLVKRPAMTFGMLALFLMVPLAVTSTKKMIRRLGRSWPRLHRLVYPIAILAVIHNIMMVKADLRQPLIHLSILLLLLGYRIYVKYRPRLVKRLSFS</sequence>
<feature type="transmembrane region" description="Helical" evidence="7">
    <location>
        <begin position="116"/>
        <end position="134"/>
    </location>
</feature>
<keyword evidence="4 7" id="KW-1133">Transmembrane helix</keyword>
<dbReference type="InterPro" id="IPR013130">
    <property type="entry name" value="Fe3_Rdtase_TM_dom"/>
</dbReference>
<keyword evidence="7" id="KW-0249">Electron transport</keyword>
<dbReference type="GO" id="GO:0030091">
    <property type="term" value="P:protein repair"/>
    <property type="evidence" value="ECO:0007669"/>
    <property type="project" value="UniProtKB-UniRule"/>
</dbReference>
<reference evidence="10" key="1">
    <citation type="submission" date="2019-06" db="EMBL/GenBank/DDBJ databases">
        <title>The complete genome of Emcibacter congregatus ZYLT.</title>
        <authorList>
            <person name="Zhao Z."/>
        </authorList>
    </citation>
    <scope>NUCLEOTIDE SEQUENCE [LARGE SCALE GENOMIC DNA]</scope>
    <source>
        <strain evidence="10">MCCC 1A06723</strain>
    </source>
</reference>
<keyword evidence="3 7" id="KW-0812">Transmembrane</keyword>
<dbReference type="GO" id="GO:0010181">
    <property type="term" value="F:FMN binding"/>
    <property type="evidence" value="ECO:0007669"/>
    <property type="project" value="UniProtKB-UniRule"/>
</dbReference>